<dbReference type="GO" id="GO:0033830">
    <property type="term" value="F:Skp1-protein-hydroxyproline N-acetylglucosaminyltransferase activity"/>
    <property type="evidence" value="ECO:0007669"/>
    <property type="project" value="UniProtKB-EC"/>
</dbReference>
<keyword evidence="2" id="KW-1133">Transmembrane helix</keyword>
<comment type="caution">
    <text evidence="3">The sequence shown here is derived from an EMBL/GenBank/DDBJ whole genome shotgun (WGS) entry which is preliminary data.</text>
</comment>
<gene>
    <name evidence="3" type="ORF">QTG54_001203</name>
</gene>
<protein>
    <submittedName>
        <fullName evidence="3">Glycosyltransferase (GlcNAc)</fullName>
        <ecNumber evidence="3">2.4.1.229</ecNumber>
    </submittedName>
</protein>
<dbReference type="EMBL" id="JATAAI010000001">
    <property type="protein sequence ID" value="KAK1749264.1"/>
    <property type="molecule type" value="Genomic_DNA"/>
</dbReference>
<organism evidence="3 4">
    <name type="scientific">Skeletonema marinoi</name>
    <dbReference type="NCBI Taxonomy" id="267567"/>
    <lineage>
        <taxon>Eukaryota</taxon>
        <taxon>Sar</taxon>
        <taxon>Stramenopiles</taxon>
        <taxon>Ochrophyta</taxon>
        <taxon>Bacillariophyta</taxon>
        <taxon>Coscinodiscophyceae</taxon>
        <taxon>Thalassiosirophycidae</taxon>
        <taxon>Thalassiosirales</taxon>
        <taxon>Skeletonemataceae</taxon>
        <taxon>Skeletonema</taxon>
        <taxon>Skeletonema marinoi-dohrnii complex</taxon>
    </lineage>
</organism>
<sequence length="983" mass="109814">MSSTASLHARSPASNSGVNGVNGSNRSRARRKMKRARKQTSSLKMKNIVVVILITTGSIFVIGTMIAMWNFPQHNNSVLMDAAALRSKYLSVVPSISDTTDPLLDEDEQRILNAAHDELNRFPISIGVDDTQHENPNWETILHPGTEALMAIHGESYRQKAKKKTTPAELARVLSGNNLRQNNDNANADNSENSAANEGYMRVPKFWDPPVYGVIADERERRGEKPSIDVPRDGVRRYLGNFGSRLMTPSEAESVGSRIPSKDNGELLETIFIAIASFRDWQCSRTVESAFLRAKHPERIRVGVVDQIHFGTDEPCSKPPNGSCEENPNQPICLYKDQVDFLTLDAALSVGPVFARHLGHRLYRGEYFAVQSDAHVEFVKNWDDEIIAQWHTAKNEMAVLTAYVSGVEDHIDVKTGERTSKARPIMCESDFEGSGKMKHLRHGQQPEGIPYIHDMPTIEPFFAAGFAFGRGHFVVNVPYDQHLPWIFQGEEISIGLRGFSYGYDYYTPEKAACYHFYGRKEIPMFWENLDTYKGSGYLGMNRLNSIIHMQPDSEKDKQWIRTDETKYGLGQVRDTKRFFETFGIHVESQTVEHHLCTFVGKPMQKKFIPYLRPDGMGIDYNKLDFNAADDNDDISFSESLTQRIAEVQERESVFVSGLQNRVKKIVEADELDTVMSSKDANNNIIVDLPVVCLDALIPNQRLQGSTTDPTFCNFLRTLGLGGSFVMTSINNRQRRMRRVGVVAKIELVDVDANSDSNSSFCPTSVTFCIVGTRRCEILGPEERMKTRIGRWRRSYDPDGEESRLGWGLESFVDSANEVPNLDNTDIAVSLESSDTQWTNSRVRIIDDAEEDANVSAEAVAKAAQIIPLIEQWMALASDQTTYDNVDVVARTRRKAGQPGLTVNAAALLKRVQQELGPRPPPELPTALALWGSALINPLPALGVATELRGAVLEANGAENKLAILERGLVKSINNLNGSRPLNM</sequence>
<keyword evidence="4" id="KW-1185">Reference proteome</keyword>
<proteinExistence type="predicted"/>
<dbReference type="PANTHER" id="PTHR34496:SF6">
    <property type="entry name" value="GLYCOSYLTRANSFERASE 2-LIKE DOMAIN-CONTAINING PROTEIN"/>
    <property type="match status" value="1"/>
</dbReference>
<feature type="region of interest" description="Disordered" evidence="1">
    <location>
        <begin position="177"/>
        <end position="196"/>
    </location>
</feature>
<feature type="transmembrane region" description="Helical" evidence="2">
    <location>
        <begin position="47"/>
        <end position="69"/>
    </location>
</feature>
<keyword evidence="3" id="KW-0328">Glycosyltransferase</keyword>
<dbReference type="Proteomes" id="UP001224775">
    <property type="component" value="Unassembled WGS sequence"/>
</dbReference>
<feature type="compositionally biased region" description="Low complexity" evidence="1">
    <location>
        <begin position="182"/>
        <end position="196"/>
    </location>
</feature>
<keyword evidence="2" id="KW-0812">Transmembrane</keyword>
<name>A0AAD9DK81_9STRA</name>
<accession>A0AAD9DK81</accession>
<dbReference type="AlphaFoldDB" id="A0AAD9DK81"/>
<dbReference type="EC" id="2.4.1.229" evidence="3"/>
<evidence type="ECO:0000313" key="4">
    <source>
        <dbReference type="Proteomes" id="UP001224775"/>
    </source>
</evidence>
<feature type="compositionally biased region" description="Low complexity" evidence="1">
    <location>
        <begin position="14"/>
        <end position="26"/>
    </location>
</feature>
<evidence type="ECO:0000313" key="3">
    <source>
        <dbReference type="EMBL" id="KAK1749264.1"/>
    </source>
</evidence>
<feature type="region of interest" description="Disordered" evidence="1">
    <location>
        <begin position="1"/>
        <end position="40"/>
    </location>
</feature>
<dbReference type="InterPro" id="IPR021067">
    <property type="entry name" value="Glycosyltransferase"/>
</dbReference>
<keyword evidence="3" id="KW-0808">Transferase</keyword>
<feature type="compositionally biased region" description="Basic residues" evidence="1">
    <location>
        <begin position="27"/>
        <end position="38"/>
    </location>
</feature>
<evidence type="ECO:0000256" key="1">
    <source>
        <dbReference type="SAM" id="MobiDB-lite"/>
    </source>
</evidence>
<reference evidence="3" key="1">
    <citation type="submission" date="2023-06" db="EMBL/GenBank/DDBJ databases">
        <title>Survivors Of The Sea: Transcriptome response of Skeletonema marinoi to long-term dormancy.</title>
        <authorList>
            <person name="Pinder M.I.M."/>
            <person name="Kourtchenko O."/>
            <person name="Robertson E.K."/>
            <person name="Larsson T."/>
            <person name="Maumus F."/>
            <person name="Osuna-Cruz C.M."/>
            <person name="Vancaester E."/>
            <person name="Stenow R."/>
            <person name="Vandepoele K."/>
            <person name="Ploug H."/>
            <person name="Bruchert V."/>
            <person name="Godhe A."/>
            <person name="Topel M."/>
        </authorList>
    </citation>
    <scope>NUCLEOTIDE SEQUENCE</scope>
    <source>
        <strain evidence="3">R05AC</strain>
    </source>
</reference>
<dbReference type="Pfam" id="PF11397">
    <property type="entry name" value="GlcNAc"/>
    <property type="match status" value="2"/>
</dbReference>
<dbReference type="PANTHER" id="PTHR34496">
    <property type="entry name" value="GLCNAC TRANSFERASE-RELATED"/>
    <property type="match status" value="1"/>
</dbReference>
<evidence type="ECO:0000256" key="2">
    <source>
        <dbReference type="SAM" id="Phobius"/>
    </source>
</evidence>
<keyword evidence="2" id="KW-0472">Membrane</keyword>